<dbReference type="AlphaFoldDB" id="A0A8J8MKP6"/>
<keyword evidence="1" id="KW-1133">Transmembrane helix</keyword>
<accession>A0A8J8MKP6</accession>
<dbReference type="Proteomes" id="UP000683246">
    <property type="component" value="Chromosome"/>
</dbReference>
<dbReference type="KEGG" id="vpy:HZI73_12585"/>
<organism evidence="2 3">
    <name type="scientific">Vallitalea pronyensis</name>
    <dbReference type="NCBI Taxonomy" id="1348613"/>
    <lineage>
        <taxon>Bacteria</taxon>
        <taxon>Bacillati</taxon>
        <taxon>Bacillota</taxon>
        <taxon>Clostridia</taxon>
        <taxon>Lachnospirales</taxon>
        <taxon>Vallitaleaceae</taxon>
        <taxon>Vallitalea</taxon>
    </lineage>
</organism>
<feature type="transmembrane region" description="Helical" evidence="1">
    <location>
        <begin position="51"/>
        <end position="73"/>
    </location>
</feature>
<feature type="transmembrane region" description="Helical" evidence="1">
    <location>
        <begin position="12"/>
        <end position="31"/>
    </location>
</feature>
<dbReference type="EMBL" id="CP058649">
    <property type="protein sequence ID" value="QUI23073.1"/>
    <property type="molecule type" value="Genomic_DNA"/>
</dbReference>
<proteinExistence type="predicted"/>
<reference evidence="2" key="1">
    <citation type="submission" date="2020-07" db="EMBL/GenBank/DDBJ databases">
        <title>Vallitalea pronyensis genome.</title>
        <authorList>
            <person name="Postec A."/>
        </authorList>
    </citation>
    <scope>NUCLEOTIDE SEQUENCE</scope>
    <source>
        <strain evidence="2">FatNI3</strain>
    </source>
</reference>
<evidence type="ECO:0000256" key="1">
    <source>
        <dbReference type="SAM" id="Phobius"/>
    </source>
</evidence>
<keyword evidence="1" id="KW-0472">Membrane</keyword>
<evidence type="ECO:0000313" key="2">
    <source>
        <dbReference type="EMBL" id="QUI23073.1"/>
    </source>
</evidence>
<keyword evidence="3" id="KW-1185">Reference proteome</keyword>
<evidence type="ECO:0000313" key="3">
    <source>
        <dbReference type="Proteomes" id="UP000683246"/>
    </source>
</evidence>
<sequence>MKQDKRGDTLKKKIYTALCISIVLCVLSWLSDYSKLNELTGINNSGLHFNLLTVASILAGFMFTGLGLLISVSDQDIIKKLRSTSIMDKKNGKIITGLWFNIISIFLALIFILDLEKLLRVLDFQYTISPYLIDFLAVFELICLIYGLIFFALSVKDINKVLDTIKESKKSIPPEVVERLKKNILDKNEKDSV</sequence>
<dbReference type="RefSeq" id="WP_212698574.1">
    <property type="nucleotide sequence ID" value="NZ_CP058649.1"/>
</dbReference>
<name>A0A8J8MKP6_9FIRM</name>
<gene>
    <name evidence="2" type="ORF">HZI73_12585</name>
</gene>
<protein>
    <submittedName>
        <fullName evidence="2">Uncharacterized protein</fullName>
    </submittedName>
</protein>
<feature type="transmembrane region" description="Helical" evidence="1">
    <location>
        <begin position="94"/>
        <end position="113"/>
    </location>
</feature>
<keyword evidence="1" id="KW-0812">Transmembrane</keyword>
<feature type="transmembrane region" description="Helical" evidence="1">
    <location>
        <begin position="133"/>
        <end position="153"/>
    </location>
</feature>